<evidence type="ECO:0000259" key="1">
    <source>
        <dbReference type="Pfam" id="PF00646"/>
    </source>
</evidence>
<dbReference type="Pfam" id="PF00646">
    <property type="entry name" value="F-box"/>
    <property type="match status" value="1"/>
</dbReference>
<dbReference type="NCBIfam" id="TIGR01640">
    <property type="entry name" value="F_box_assoc_1"/>
    <property type="match status" value="1"/>
</dbReference>
<dbReference type="InterPro" id="IPR006527">
    <property type="entry name" value="F-box-assoc_dom_typ1"/>
</dbReference>
<dbReference type="InterPro" id="IPR001810">
    <property type="entry name" value="F-box_dom"/>
</dbReference>
<organism evidence="3">
    <name type="scientific">Fagus sylvatica</name>
    <name type="common">Beechnut</name>
    <dbReference type="NCBI Taxonomy" id="28930"/>
    <lineage>
        <taxon>Eukaryota</taxon>
        <taxon>Viridiplantae</taxon>
        <taxon>Streptophyta</taxon>
        <taxon>Embryophyta</taxon>
        <taxon>Tracheophyta</taxon>
        <taxon>Spermatophyta</taxon>
        <taxon>Magnoliopsida</taxon>
        <taxon>eudicotyledons</taxon>
        <taxon>Gunneridae</taxon>
        <taxon>Pentapetalae</taxon>
        <taxon>rosids</taxon>
        <taxon>fabids</taxon>
        <taxon>Fagales</taxon>
        <taxon>Fagaceae</taxon>
        <taxon>Fagus</taxon>
    </lineage>
</organism>
<dbReference type="PANTHER" id="PTHR31672">
    <property type="entry name" value="BNACNNG10540D PROTEIN"/>
    <property type="match status" value="1"/>
</dbReference>
<name>A0A2N9FDJ0_FAGSY</name>
<proteinExistence type="predicted"/>
<accession>A0A2N9FDJ0</accession>
<reference evidence="3" key="1">
    <citation type="submission" date="2018-02" db="EMBL/GenBank/DDBJ databases">
        <authorList>
            <person name="Cohen D.B."/>
            <person name="Kent A.D."/>
        </authorList>
    </citation>
    <scope>NUCLEOTIDE SEQUENCE</scope>
</reference>
<sequence>MSQTTSYWNILTRLPVKSLIRFRCVSKSCFSIITNPDFIKTHIDQAKSLSNNNGYLLYMQRIGDNFYSLCEELCTVVCNSDKTLSHVSRFQIPFSQVKIVGFCNGIFCFYDYAKHVVYLWNPSIRKLKAFWYPLATHLTSPFYTRSVVLGLAYHSQNNDYKILRIVCYKQRIVLKPLPVRLRPEVYTLSTDSWRKVWIEPNIGSIDKINESPCLFFNGALHSIAYFRDRNFILSFARNFILSFDVNDEIFRPIMLPQNYLDDIRIRFERLAVFNGSLAFFVFGKNPDGDREICYIWVMREYGVVESWTKIIVPVELVKSFFGCNDSGELLIDTYDRGLLSYDTESLDENKLGIQSPDWLSYTADPYAELGFA</sequence>
<dbReference type="AlphaFoldDB" id="A0A2N9FDJ0"/>
<dbReference type="InterPro" id="IPR017451">
    <property type="entry name" value="F-box-assoc_interact_dom"/>
</dbReference>
<evidence type="ECO:0008006" key="4">
    <source>
        <dbReference type="Google" id="ProtNLM"/>
    </source>
</evidence>
<evidence type="ECO:0000313" key="3">
    <source>
        <dbReference type="EMBL" id="SPC85273.1"/>
    </source>
</evidence>
<feature type="domain" description="F-box" evidence="1">
    <location>
        <begin position="9"/>
        <end position="39"/>
    </location>
</feature>
<dbReference type="EMBL" id="OIVN01000770">
    <property type="protein sequence ID" value="SPC85273.1"/>
    <property type="molecule type" value="Genomic_DNA"/>
</dbReference>
<protein>
    <recommendedName>
        <fullName evidence="4">F-box domain-containing protein</fullName>
    </recommendedName>
</protein>
<feature type="domain" description="F-box associated beta-propeller type 1" evidence="2">
    <location>
        <begin position="95"/>
        <end position="344"/>
    </location>
</feature>
<gene>
    <name evidence="3" type="ORF">FSB_LOCUS13155</name>
</gene>
<dbReference type="Pfam" id="PF07734">
    <property type="entry name" value="FBA_1"/>
    <property type="match status" value="1"/>
</dbReference>
<dbReference type="SUPFAM" id="SSF81383">
    <property type="entry name" value="F-box domain"/>
    <property type="match status" value="1"/>
</dbReference>
<dbReference type="InterPro" id="IPR036047">
    <property type="entry name" value="F-box-like_dom_sf"/>
</dbReference>
<dbReference type="PANTHER" id="PTHR31672:SF13">
    <property type="entry name" value="F-BOX PROTEIN CPR30-LIKE"/>
    <property type="match status" value="1"/>
</dbReference>
<evidence type="ECO:0000259" key="2">
    <source>
        <dbReference type="Pfam" id="PF07734"/>
    </source>
</evidence>
<dbReference type="InterPro" id="IPR050796">
    <property type="entry name" value="SCF_F-box_component"/>
</dbReference>